<evidence type="ECO:0000313" key="2">
    <source>
        <dbReference type="Proteomes" id="UP000177025"/>
    </source>
</evidence>
<accession>A0A1F4U9D3</accession>
<organism evidence="1 2">
    <name type="scientific">candidate division WOR-3 bacterium RBG_13_43_14</name>
    <dbReference type="NCBI Taxonomy" id="1802590"/>
    <lineage>
        <taxon>Bacteria</taxon>
        <taxon>Bacteria division WOR-3</taxon>
    </lineage>
</organism>
<dbReference type="Proteomes" id="UP000177025">
    <property type="component" value="Unassembled WGS sequence"/>
</dbReference>
<sequence length="162" mass="19111">MSEDPIGFNIESPQMMNDYLYVENNPVNRRDITGLFVQCWPVISWPGFWHDVGTPEFLGFEWILIHARQERGRVLPGIYPLRCVFMEILNYIQQQARTWCILEFCIDTDPCAFNVFFRTSQNVELRDVLRQRIGKTIEKGQDYTYLVIPELECWNLQRGGSP</sequence>
<comment type="caution">
    <text evidence="1">The sequence shown here is derived from an EMBL/GenBank/DDBJ whole genome shotgun (WGS) entry which is preliminary data.</text>
</comment>
<gene>
    <name evidence="1" type="ORF">A2Y85_03730</name>
</gene>
<reference evidence="1 2" key="1">
    <citation type="journal article" date="2016" name="Nat. Commun.">
        <title>Thousands of microbial genomes shed light on interconnected biogeochemical processes in an aquifer system.</title>
        <authorList>
            <person name="Anantharaman K."/>
            <person name="Brown C.T."/>
            <person name="Hug L.A."/>
            <person name="Sharon I."/>
            <person name="Castelle C.J."/>
            <person name="Probst A.J."/>
            <person name="Thomas B.C."/>
            <person name="Singh A."/>
            <person name="Wilkins M.J."/>
            <person name="Karaoz U."/>
            <person name="Brodie E.L."/>
            <person name="Williams K.H."/>
            <person name="Hubbard S.S."/>
            <person name="Banfield J.F."/>
        </authorList>
    </citation>
    <scope>NUCLEOTIDE SEQUENCE [LARGE SCALE GENOMIC DNA]</scope>
</reference>
<proteinExistence type="predicted"/>
<protein>
    <submittedName>
        <fullName evidence="1">Uncharacterized protein</fullName>
    </submittedName>
</protein>
<evidence type="ECO:0000313" key="1">
    <source>
        <dbReference type="EMBL" id="OGC41512.1"/>
    </source>
</evidence>
<name>A0A1F4U9D3_UNCW3</name>
<dbReference type="AlphaFoldDB" id="A0A1F4U9D3"/>
<dbReference type="Gene3D" id="2.180.10.10">
    <property type="entry name" value="RHS repeat-associated core"/>
    <property type="match status" value="1"/>
</dbReference>
<dbReference type="EMBL" id="MEUM01000104">
    <property type="protein sequence ID" value="OGC41512.1"/>
    <property type="molecule type" value="Genomic_DNA"/>
</dbReference>